<evidence type="ECO:0000313" key="2">
    <source>
        <dbReference type="EMBL" id="KAA8910513.1"/>
    </source>
</evidence>
<feature type="region of interest" description="Disordered" evidence="1">
    <location>
        <begin position="69"/>
        <end position="105"/>
    </location>
</feature>
<gene>
    <name evidence="2" type="ORF">FN846DRAFT_531820</name>
</gene>
<protein>
    <submittedName>
        <fullName evidence="2">Uncharacterized protein</fullName>
    </submittedName>
</protein>
<feature type="compositionally biased region" description="Basic residues" evidence="1">
    <location>
        <begin position="429"/>
        <end position="439"/>
    </location>
</feature>
<dbReference type="InParanoid" id="A0A5J5F2P9"/>
<accession>A0A5J5F2P9</accession>
<keyword evidence="3" id="KW-1185">Reference proteome</keyword>
<feature type="compositionally biased region" description="Acidic residues" evidence="1">
    <location>
        <begin position="91"/>
        <end position="105"/>
    </location>
</feature>
<dbReference type="Proteomes" id="UP000326924">
    <property type="component" value="Unassembled WGS sequence"/>
</dbReference>
<feature type="compositionally biased region" description="Basic and acidic residues" evidence="1">
    <location>
        <begin position="73"/>
        <end position="90"/>
    </location>
</feature>
<evidence type="ECO:0000313" key="3">
    <source>
        <dbReference type="Proteomes" id="UP000326924"/>
    </source>
</evidence>
<feature type="region of interest" description="Disordered" evidence="1">
    <location>
        <begin position="388"/>
        <end position="439"/>
    </location>
</feature>
<sequence>MATETQTAPTAEWAPLKIKSQPAGGLPRLKTSDVNVPTLLGVNNDMSALSCSSAVSQIIGGYMYTPLTPKPPQFKEGEEGKLEQVQHREEEESEEGSDEDDQDTPVEDMFKKLERVLSSTSMEVPFGLLLEDMPTPTEIQTPAPFLKRQSGVRRNSKFSSRLSQLQAVNTGNMTVPRTFIAEDSPIDWPPIQRLMPRDPKQPVSAISPMSCITDAFTEETRWSSLRGEQDEVFENHAVDDEREVDDRDWQSCTDTTTVLSPCETAPTWDGVTIIDDVTQVSEPTIEEFSHQDFGKEVVTSELKNPVVSCRIDSVVDIGFPEFLPVEEGPEPEPPKLSRRGAIEAAPPPPLVPQRAATDPLSISRQVMRQEWTETPPMKIDMAKLESIVPPRIPTPNNGRASPKPWLVPRSASPARSLEKRGNSPEPIKRARSPRGWKFW</sequence>
<name>A0A5J5F2P9_9PEZI</name>
<organism evidence="2 3">
    <name type="scientific">Sphaerosporella brunnea</name>
    <dbReference type="NCBI Taxonomy" id="1250544"/>
    <lineage>
        <taxon>Eukaryota</taxon>
        <taxon>Fungi</taxon>
        <taxon>Dikarya</taxon>
        <taxon>Ascomycota</taxon>
        <taxon>Pezizomycotina</taxon>
        <taxon>Pezizomycetes</taxon>
        <taxon>Pezizales</taxon>
        <taxon>Pyronemataceae</taxon>
        <taxon>Sphaerosporella</taxon>
    </lineage>
</organism>
<dbReference type="AlphaFoldDB" id="A0A5J5F2P9"/>
<dbReference type="EMBL" id="VXIS01000045">
    <property type="protein sequence ID" value="KAA8910513.1"/>
    <property type="molecule type" value="Genomic_DNA"/>
</dbReference>
<feature type="region of interest" description="Disordered" evidence="1">
    <location>
        <begin position="1"/>
        <end position="30"/>
    </location>
</feature>
<evidence type="ECO:0000256" key="1">
    <source>
        <dbReference type="SAM" id="MobiDB-lite"/>
    </source>
</evidence>
<proteinExistence type="predicted"/>
<comment type="caution">
    <text evidence="2">The sequence shown here is derived from an EMBL/GenBank/DDBJ whole genome shotgun (WGS) entry which is preliminary data.</text>
</comment>
<feature type="compositionally biased region" description="Basic and acidic residues" evidence="1">
    <location>
        <begin position="416"/>
        <end position="428"/>
    </location>
</feature>
<feature type="region of interest" description="Disordered" evidence="1">
    <location>
        <begin position="325"/>
        <end position="356"/>
    </location>
</feature>
<reference evidence="2 3" key="1">
    <citation type="submission" date="2019-09" db="EMBL/GenBank/DDBJ databases">
        <title>Draft genome of the ectomycorrhizal ascomycete Sphaerosporella brunnea.</title>
        <authorList>
            <consortium name="DOE Joint Genome Institute"/>
            <person name="Benucci G.M."/>
            <person name="Marozzi G."/>
            <person name="Antonielli L."/>
            <person name="Sanchez S."/>
            <person name="Marco P."/>
            <person name="Wang X."/>
            <person name="Falini L.B."/>
            <person name="Barry K."/>
            <person name="Haridas S."/>
            <person name="Lipzen A."/>
            <person name="Labutti K."/>
            <person name="Grigoriev I.V."/>
            <person name="Murat C."/>
            <person name="Martin F."/>
            <person name="Albertini E."/>
            <person name="Donnini D."/>
            <person name="Bonito G."/>
        </authorList>
    </citation>
    <scope>NUCLEOTIDE SEQUENCE [LARGE SCALE GENOMIC DNA]</scope>
    <source>
        <strain evidence="2 3">Sb_GMNB300</strain>
    </source>
</reference>
<dbReference type="OrthoDB" id="5336512at2759"/>